<protein>
    <recommendedName>
        <fullName evidence="4">ATP synthase F0 subunit 8</fullName>
    </recommendedName>
</protein>
<keyword evidence="1" id="KW-0812">Transmembrane</keyword>
<dbReference type="Proteomes" id="UP001054945">
    <property type="component" value="Unassembled WGS sequence"/>
</dbReference>
<keyword evidence="1" id="KW-1133">Transmembrane helix</keyword>
<name>A0AAV4U3A0_CAEEX</name>
<dbReference type="EMBL" id="BPLR01012219">
    <property type="protein sequence ID" value="GIY52274.1"/>
    <property type="molecule type" value="Genomic_DNA"/>
</dbReference>
<keyword evidence="1" id="KW-0472">Membrane</keyword>
<evidence type="ECO:0008006" key="4">
    <source>
        <dbReference type="Google" id="ProtNLM"/>
    </source>
</evidence>
<gene>
    <name evidence="2" type="ORF">CEXT_676521</name>
</gene>
<sequence>MLVLGSSVIIVYFCVVTHTARNPAVAFASMSSKPCLFQMFGTAPISPYQPNLLVYPLLLSILYFIIVFLLYLFFEYHFQLWETCLVTLGLEQLKPSAWAIKKMSGSNFLVKYP</sequence>
<evidence type="ECO:0000313" key="3">
    <source>
        <dbReference type="Proteomes" id="UP001054945"/>
    </source>
</evidence>
<comment type="caution">
    <text evidence="2">The sequence shown here is derived from an EMBL/GenBank/DDBJ whole genome shotgun (WGS) entry which is preliminary data.</text>
</comment>
<accession>A0AAV4U3A0</accession>
<evidence type="ECO:0000256" key="1">
    <source>
        <dbReference type="SAM" id="Phobius"/>
    </source>
</evidence>
<dbReference type="AlphaFoldDB" id="A0AAV4U3A0"/>
<feature type="transmembrane region" description="Helical" evidence="1">
    <location>
        <begin position="52"/>
        <end position="74"/>
    </location>
</feature>
<reference evidence="2 3" key="1">
    <citation type="submission" date="2021-06" db="EMBL/GenBank/DDBJ databases">
        <title>Caerostris extrusa draft genome.</title>
        <authorList>
            <person name="Kono N."/>
            <person name="Arakawa K."/>
        </authorList>
    </citation>
    <scope>NUCLEOTIDE SEQUENCE [LARGE SCALE GENOMIC DNA]</scope>
</reference>
<keyword evidence="3" id="KW-1185">Reference proteome</keyword>
<proteinExistence type="predicted"/>
<evidence type="ECO:0000313" key="2">
    <source>
        <dbReference type="EMBL" id="GIY52274.1"/>
    </source>
</evidence>
<organism evidence="2 3">
    <name type="scientific">Caerostris extrusa</name>
    <name type="common">Bark spider</name>
    <name type="synonym">Caerostris bankana</name>
    <dbReference type="NCBI Taxonomy" id="172846"/>
    <lineage>
        <taxon>Eukaryota</taxon>
        <taxon>Metazoa</taxon>
        <taxon>Ecdysozoa</taxon>
        <taxon>Arthropoda</taxon>
        <taxon>Chelicerata</taxon>
        <taxon>Arachnida</taxon>
        <taxon>Araneae</taxon>
        <taxon>Araneomorphae</taxon>
        <taxon>Entelegynae</taxon>
        <taxon>Araneoidea</taxon>
        <taxon>Araneidae</taxon>
        <taxon>Caerostris</taxon>
    </lineage>
</organism>